<dbReference type="GO" id="GO:0000981">
    <property type="term" value="F:DNA-binding transcription factor activity, RNA polymerase II-specific"/>
    <property type="evidence" value="ECO:0007669"/>
    <property type="project" value="TreeGrafter"/>
</dbReference>
<keyword evidence="4 7" id="KW-0863">Zinc-finger</keyword>
<dbReference type="Proteomes" id="UP000053328">
    <property type="component" value="Unassembled WGS sequence"/>
</dbReference>
<dbReference type="GeneID" id="27338204"/>
<feature type="compositionally biased region" description="Polar residues" evidence="8">
    <location>
        <begin position="416"/>
        <end position="425"/>
    </location>
</feature>
<dbReference type="PROSITE" id="PS50157">
    <property type="entry name" value="ZINC_FINGER_C2H2_2"/>
    <property type="match status" value="1"/>
</dbReference>
<feature type="compositionally biased region" description="Low complexity" evidence="8">
    <location>
        <begin position="296"/>
        <end position="307"/>
    </location>
</feature>
<gene>
    <name evidence="10" type="ORF">PV08_11121</name>
</gene>
<feature type="region of interest" description="Disordered" evidence="8">
    <location>
        <begin position="193"/>
        <end position="215"/>
    </location>
</feature>
<feature type="compositionally biased region" description="Low complexity" evidence="8">
    <location>
        <begin position="252"/>
        <end position="262"/>
    </location>
</feature>
<feature type="region of interest" description="Disordered" evidence="8">
    <location>
        <begin position="85"/>
        <end position="169"/>
    </location>
</feature>
<comment type="subcellular location">
    <subcellularLocation>
        <location evidence="1">Nucleus</location>
    </subcellularLocation>
</comment>
<keyword evidence="2" id="KW-0479">Metal-binding</keyword>
<keyword evidence="6" id="KW-0539">Nucleus</keyword>
<keyword evidence="5" id="KW-0862">Zinc</keyword>
<feature type="compositionally biased region" description="Polar residues" evidence="8">
    <location>
        <begin position="132"/>
        <end position="144"/>
    </location>
</feature>
<keyword evidence="11" id="KW-1185">Reference proteome</keyword>
<evidence type="ECO:0000256" key="4">
    <source>
        <dbReference type="ARBA" id="ARBA00022771"/>
    </source>
</evidence>
<organism evidence="10 11">
    <name type="scientific">Exophiala spinifera</name>
    <dbReference type="NCBI Taxonomy" id="91928"/>
    <lineage>
        <taxon>Eukaryota</taxon>
        <taxon>Fungi</taxon>
        <taxon>Dikarya</taxon>
        <taxon>Ascomycota</taxon>
        <taxon>Pezizomycotina</taxon>
        <taxon>Eurotiomycetes</taxon>
        <taxon>Chaetothyriomycetidae</taxon>
        <taxon>Chaetothyriales</taxon>
        <taxon>Herpotrichiellaceae</taxon>
        <taxon>Exophiala</taxon>
    </lineage>
</organism>
<dbReference type="OrthoDB" id="3524154at2759"/>
<evidence type="ECO:0000313" key="11">
    <source>
        <dbReference type="Proteomes" id="UP000053328"/>
    </source>
</evidence>
<dbReference type="Pfam" id="PF24537">
    <property type="entry name" value="zf-C2H2_fungi"/>
    <property type="match status" value="1"/>
</dbReference>
<evidence type="ECO:0000256" key="3">
    <source>
        <dbReference type="ARBA" id="ARBA00022737"/>
    </source>
</evidence>
<feature type="domain" description="C2H2-type" evidence="9">
    <location>
        <begin position="547"/>
        <end position="575"/>
    </location>
</feature>
<feature type="compositionally biased region" description="Low complexity" evidence="8">
    <location>
        <begin position="686"/>
        <end position="700"/>
    </location>
</feature>
<feature type="compositionally biased region" description="Polar residues" evidence="8">
    <location>
        <begin position="206"/>
        <end position="215"/>
    </location>
</feature>
<evidence type="ECO:0000256" key="6">
    <source>
        <dbReference type="ARBA" id="ARBA00023242"/>
    </source>
</evidence>
<feature type="compositionally biased region" description="Low complexity" evidence="8">
    <location>
        <begin position="1"/>
        <end position="14"/>
    </location>
</feature>
<feature type="compositionally biased region" description="Low complexity" evidence="8">
    <location>
        <begin position="21"/>
        <end position="36"/>
    </location>
</feature>
<evidence type="ECO:0000256" key="1">
    <source>
        <dbReference type="ARBA" id="ARBA00004123"/>
    </source>
</evidence>
<dbReference type="SUPFAM" id="SSF57667">
    <property type="entry name" value="beta-beta-alpha zinc fingers"/>
    <property type="match status" value="1"/>
</dbReference>
<dbReference type="GO" id="GO:0005634">
    <property type="term" value="C:nucleus"/>
    <property type="evidence" value="ECO:0007669"/>
    <property type="project" value="UniProtKB-SubCell"/>
</dbReference>
<evidence type="ECO:0000256" key="2">
    <source>
        <dbReference type="ARBA" id="ARBA00022723"/>
    </source>
</evidence>
<dbReference type="HOGENOM" id="CLU_015534_1_0_1"/>
<name>A0A0D2AUI3_9EURO</name>
<dbReference type="PROSITE" id="PS00028">
    <property type="entry name" value="ZINC_FINGER_C2H2_1"/>
    <property type="match status" value="1"/>
</dbReference>
<evidence type="ECO:0000313" key="10">
    <source>
        <dbReference type="EMBL" id="KIW10160.1"/>
    </source>
</evidence>
<dbReference type="AlphaFoldDB" id="A0A0D2AUI3"/>
<dbReference type="GO" id="GO:0000978">
    <property type="term" value="F:RNA polymerase II cis-regulatory region sequence-specific DNA binding"/>
    <property type="evidence" value="ECO:0007669"/>
    <property type="project" value="TreeGrafter"/>
</dbReference>
<dbReference type="PANTHER" id="PTHR24388">
    <property type="entry name" value="ZINC FINGER PROTEIN"/>
    <property type="match status" value="1"/>
</dbReference>
<feature type="region of interest" description="Disordered" evidence="8">
    <location>
        <begin position="252"/>
        <end position="279"/>
    </location>
</feature>
<proteinExistence type="predicted"/>
<accession>A0A0D2AUI3</accession>
<dbReference type="PANTHER" id="PTHR24388:SF54">
    <property type="entry name" value="PROTEIN ESCARGOT"/>
    <property type="match status" value="1"/>
</dbReference>
<dbReference type="EMBL" id="KN847500">
    <property type="protein sequence ID" value="KIW10160.1"/>
    <property type="molecule type" value="Genomic_DNA"/>
</dbReference>
<dbReference type="InterPro" id="IPR050527">
    <property type="entry name" value="Snail/Krueppel_Znf"/>
</dbReference>
<dbReference type="InterPro" id="IPR036236">
    <property type="entry name" value="Znf_C2H2_sf"/>
</dbReference>
<protein>
    <recommendedName>
        <fullName evidence="9">C2H2-type domain-containing protein</fullName>
    </recommendedName>
</protein>
<dbReference type="RefSeq" id="XP_016230376.1">
    <property type="nucleotide sequence ID" value="XM_016385432.1"/>
</dbReference>
<dbReference type="SMART" id="SM00355">
    <property type="entry name" value="ZnF_C2H2"/>
    <property type="match status" value="3"/>
</dbReference>
<evidence type="ECO:0000256" key="5">
    <source>
        <dbReference type="ARBA" id="ARBA00022833"/>
    </source>
</evidence>
<dbReference type="STRING" id="91928.A0A0D2AUI3"/>
<dbReference type="Gene3D" id="3.30.160.60">
    <property type="entry name" value="Classic Zinc Finger"/>
    <property type="match status" value="1"/>
</dbReference>
<feature type="region of interest" description="Disordered" evidence="8">
    <location>
        <begin position="295"/>
        <end position="425"/>
    </location>
</feature>
<evidence type="ECO:0000256" key="8">
    <source>
        <dbReference type="SAM" id="MobiDB-lite"/>
    </source>
</evidence>
<dbReference type="VEuPathDB" id="FungiDB:PV08_11121"/>
<feature type="region of interest" description="Disordered" evidence="8">
    <location>
        <begin position="678"/>
        <end position="718"/>
    </location>
</feature>
<sequence length="718" mass="78142">MDIRRTPAAPAARTLSYRQQTPASGSTSRSNSNTSEDNSHRNRGGLRIPGARFDEPPPPLPPPRYNEELAQGIDVAWSWGNSDPFNPNRRLAPIKPGSSLYGGYMGARRSSDHTRDVDDMDLDDDFARRESTVSTVRSPSQATIQLPGPHVPPMIRKHSSPTPANQRLQGDMPLAQQNFNLSSHAYDQRLLSKIGKPTSPPRHSRSSGSADSTAFTQKLSLHTKDPNVQLLSANEHPPASFDPVSRWIASPASAGLSPGSRPGWRDYNTDHRSPSMDSAATSLVLDPELFVQPRPSGLLSIGSSLAGPDDLASIGSRSQRGSYEHGMFPDTESDVAGEEGSGLRNLHLGGESQDSGVRRGSSKQGMKRRARSPPSDVARDEKSPSRGNSCSDLFPKFNLPTSARSPAAKYQPKHGSVSSTASSARQNSYASSISLSIAGSSMTSISSFDRQSPLDPAHPAYITSAHPVLSPATSIASSRLLPQVTLDTKSIHSTMSGHTPGAESLPPIGIPPLNRVGNSYICDCCPKKPKKFESEDQLRNHQMEKQYSCQYCNNRFKNKNEAERHQNSLHLRRYSWSCAAIPNYQAAYHPVSTPTTICSEGPLFDACGYCGEEFPNLPQPDWDRRLDHLTSVHKFGECNHAKKFYRADHFRQHLKHSHAGQSGKWTNMLESVCLREELPQDAAGISPTGSEPSPGRGPSSLPDPPMGGETISESRNET</sequence>
<dbReference type="InterPro" id="IPR057026">
    <property type="entry name" value="Znf-C2H2_ascomycetes"/>
</dbReference>
<dbReference type="InterPro" id="IPR013087">
    <property type="entry name" value="Znf_C2H2_type"/>
</dbReference>
<feature type="compositionally biased region" description="Basic and acidic residues" evidence="8">
    <location>
        <begin position="263"/>
        <end position="274"/>
    </location>
</feature>
<evidence type="ECO:0000256" key="7">
    <source>
        <dbReference type="PROSITE-ProRule" id="PRU00042"/>
    </source>
</evidence>
<reference evidence="10 11" key="1">
    <citation type="submission" date="2015-01" db="EMBL/GenBank/DDBJ databases">
        <title>The Genome Sequence of Exophiala spinifera CBS89968.</title>
        <authorList>
            <consortium name="The Broad Institute Genomics Platform"/>
            <person name="Cuomo C."/>
            <person name="de Hoog S."/>
            <person name="Gorbushina A."/>
            <person name="Stielow B."/>
            <person name="Teixiera M."/>
            <person name="Abouelleil A."/>
            <person name="Chapman S.B."/>
            <person name="Priest M."/>
            <person name="Young S.K."/>
            <person name="Wortman J."/>
            <person name="Nusbaum C."/>
            <person name="Birren B."/>
        </authorList>
    </citation>
    <scope>NUCLEOTIDE SEQUENCE [LARGE SCALE GENOMIC DNA]</scope>
    <source>
        <strain evidence="10 11">CBS 89968</strain>
    </source>
</reference>
<dbReference type="GO" id="GO:0008270">
    <property type="term" value="F:zinc ion binding"/>
    <property type="evidence" value="ECO:0007669"/>
    <property type="project" value="UniProtKB-KW"/>
</dbReference>
<evidence type="ECO:0000259" key="9">
    <source>
        <dbReference type="PROSITE" id="PS50157"/>
    </source>
</evidence>
<keyword evidence="3" id="KW-0677">Repeat</keyword>
<feature type="region of interest" description="Disordered" evidence="8">
    <location>
        <begin position="1"/>
        <end position="66"/>
    </location>
</feature>